<feature type="domain" description="POTRA" evidence="11">
    <location>
        <begin position="88"/>
        <end position="156"/>
    </location>
</feature>
<evidence type="ECO:0000256" key="6">
    <source>
        <dbReference type="ARBA" id="ARBA00022989"/>
    </source>
</evidence>
<keyword evidence="7 9" id="KW-0472">Membrane</keyword>
<evidence type="ECO:0000256" key="8">
    <source>
        <dbReference type="ARBA" id="ARBA00023306"/>
    </source>
</evidence>
<organism evidence="12 13">
    <name type="scientific">Salipiger mucosus DSM 16094</name>
    <dbReference type="NCBI Taxonomy" id="1123237"/>
    <lineage>
        <taxon>Bacteria</taxon>
        <taxon>Pseudomonadati</taxon>
        <taxon>Pseudomonadota</taxon>
        <taxon>Alphaproteobacteria</taxon>
        <taxon>Rhodobacterales</taxon>
        <taxon>Roseobacteraceae</taxon>
        <taxon>Salipiger</taxon>
    </lineage>
</organism>
<dbReference type="InterPro" id="IPR005548">
    <property type="entry name" value="Cell_div_FtsQ/DivIB_C"/>
</dbReference>
<evidence type="ECO:0000313" key="12">
    <source>
        <dbReference type="EMBL" id="EPX82200.1"/>
    </source>
</evidence>
<dbReference type="GO" id="GO:0005886">
    <property type="term" value="C:plasma membrane"/>
    <property type="evidence" value="ECO:0007669"/>
    <property type="project" value="UniProtKB-SubCell"/>
</dbReference>
<dbReference type="InterPro" id="IPR034746">
    <property type="entry name" value="POTRA"/>
</dbReference>
<gene>
    <name evidence="9" type="primary">ftsQ</name>
    <name evidence="12" type="ORF">Salmuc_05457</name>
</gene>
<dbReference type="eggNOG" id="COG1589">
    <property type="taxonomic scope" value="Bacteria"/>
</dbReference>
<dbReference type="PANTHER" id="PTHR35851:SF1">
    <property type="entry name" value="CELL DIVISION PROTEIN FTSQ"/>
    <property type="match status" value="1"/>
</dbReference>
<dbReference type="GO" id="GO:0090529">
    <property type="term" value="P:cell septum assembly"/>
    <property type="evidence" value="ECO:0007669"/>
    <property type="project" value="InterPro"/>
</dbReference>
<comment type="subcellular location">
    <subcellularLocation>
        <location evidence="9">Cell inner membrane</location>
        <topology evidence="9">Single-pass type II membrane protein</topology>
    </subcellularLocation>
    <subcellularLocation>
        <location evidence="1">Membrane</location>
    </subcellularLocation>
    <text evidence="9">Localizes to the division septum.</text>
</comment>
<accession>S9RW11</accession>
<dbReference type="STRING" id="1123237.Salmuc_05457"/>
<dbReference type="InterPro" id="IPR026579">
    <property type="entry name" value="FtsQ"/>
</dbReference>
<reference evidence="13" key="1">
    <citation type="journal article" date="2014" name="Stand. Genomic Sci.">
        <title>Genome sequence of the exopolysaccharide-producing Salipiger mucosus type strain (DSM 16094(T)), a moderately halophilic member of the Roseobacter clade.</title>
        <authorList>
            <person name="Riedel T."/>
            <person name="Spring S."/>
            <person name="Fiebig A."/>
            <person name="Petersen J."/>
            <person name="Kyrpides N.C."/>
            <person name="Goker M."/>
            <person name="Klenk H.P."/>
        </authorList>
    </citation>
    <scope>NUCLEOTIDE SEQUENCE [LARGE SCALE GENOMIC DNA]</scope>
    <source>
        <strain evidence="13">DSM 16094</strain>
    </source>
</reference>
<keyword evidence="3 9" id="KW-0997">Cell inner membrane</keyword>
<dbReference type="InterPro" id="IPR045335">
    <property type="entry name" value="FtsQ_C_sf"/>
</dbReference>
<dbReference type="Proteomes" id="UP000015347">
    <property type="component" value="Unassembled WGS sequence"/>
</dbReference>
<comment type="caution">
    <text evidence="12">The sequence shown here is derived from an EMBL/GenBank/DDBJ whole genome shotgun (WGS) entry which is preliminary data.</text>
</comment>
<evidence type="ECO:0000313" key="13">
    <source>
        <dbReference type="Proteomes" id="UP000015347"/>
    </source>
</evidence>
<evidence type="ECO:0000259" key="11">
    <source>
        <dbReference type="PROSITE" id="PS51779"/>
    </source>
</evidence>
<evidence type="ECO:0000256" key="9">
    <source>
        <dbReference type="HAMAP-Rule" id="MF_00911"/>
    </source>
</evidence>
<sequence>MRQMMRREPPVTRPEPQVNHPDPAPSRLKYRLERLMLTPLFRVTLRVGLPLVIGFGATTWYFSYDSNREALMGQIAELRDAFETRPEFMVNLMAVDGAGDAVASDIRALLPLEFPISSFDLDLDAMRETVVALDAVETAQLRIRQGGVLQVEVVERVPAVLWRSGAGLQLLDASGVRVGPAQARAERPDLPVIAGPGAEAHVDEALALFDAAAPLAGRLRGLERVGERRWDVVLDRAQRIELPSRNAVQALERVLAMDEAVDMLARDIAAVDLRLPRRPTLRLRGGAVEDYWRIKALETGEQQQ</sequence>
<dbReference type="PROSITE" id="PS51779">
    <property type="entry name" value="POTRA"/>
    <property type="match status" value="1"/>
</dbReference>
<keyword evidence="6 9" id="KW-1133">Transmembrane helix</keyword>
<keyword evidence="2 9" id="KW-1003">Cell membrane</keyword>
<dbReference type="HOGENOM" id="CLU_061141_0_0_5"/>
<dbReference type="HAMAP" id="MF_00911">
    <property type="entry name" value="FtsQ_subfam"/>
    <property type="match status" value="1"/>
</dbReference>
<keyword evidence="4 9" id="KW-0132">Cell division</keyword>
<protein>
    <recommendedName>
        <fullName evidence="9">Cell division protein FtsQ</fullName>
    </recommendedName>
</protein>
<keyword evidence="5 9" id="KW-0812">Transmembrane</keyword>
<proteinExistence type="inferred from homology"/>
<evidence type="ECO:0000256" key="1">
    <source>
        <dbReference type="ARBA" id="ARBA00004370"/>
    </source>
</evidence>
<comment type="similarity">
    <text evidence="9">Belongs to the FtsQ/DivIB family. FtsQ subfamily.</text>
</comment>
<evidence type="ECO:0000256" key="4">
    <source>
        <dbReference type="ARBA" id="ARBA00022618"/>
    </source>
</evidence>
<feature type="compositionally biased region" description="Basic and acidic residues" evidence="10">
    <location>
        <begin position="1"/>
        <end position="10"/>
    </location>
</feature>
<evidence type="ECO:0000256" key="10">
    <source>
        <dbReference type="SAM" id="MobiDB-lite"/>
    </source>
</evidence>
<name>S9RW11_9RHOB</name>
<evidence type="ECO:0000256" key="2">
    <source>
        <dbReference type="ARBA" id="ARBA00022475"/>
    </source>
</evidence>
<evidence type="ECO:0000256" key="5">
    <source>
        <dbReference type="ARBA" id="ARBA00022692"/>
    </source>
</evidence>
<dbReference type="Gene3D" id="3.40.50.11690">
    <property type="entry name" value="Cell division protein FtsQ/DivIB"/>
    <property type="match status" value="1"/>
</dbReference>
<dbReference type="GO" id="GO:0032153">
    <property type="term" value="C:cell division site"/>
    <property type="evidence" value="ECO:0007669"/>
    <property type="project" value="UniProtKB-UniRule"/>
</dbReference>
<dbReference type="EMBL" id="APVH01000026">
    <property type="protein sequence ID" value="EPX82200.1"/>
    <property type="molecule type" value="Genomic_DNA"/>
</dbReference>
<dbReference type="AlphaFoldDB" id="S9RW11"/>
<evidence type="ECO:0000256" key="7">
    <source>
        <dbReference type="ARBA" id="ARBA00023136"/>
    </source>
</evidence>
<dbReference type="GO" id="GO:0043093">
    <property type="term" value="P:FtsZ-dependent cytokinesis"/>
    <property type="evidence" value="ECO:0007669"/>
    <property type="project" value="UniProtKB-UniRule"/>
</dbReference>
<feature type="region of interest" description="Disordered" evidence="10">
    <location>
        <begin position="1"/>
        <end position="24"/>
    </location>
</feature>
<dbReference type="Pfam" id="PF03799">
    <property type="entry name" value="FtsQ_DivIB_C"/>
    <property type="match status" value="1"/>
</dbReference>
<evidence type="ECO:0000256" key="3">
    <source>
        <dbReference type="ARBA" id="ARBA00022519"/>
    </source>
</evidence>
<keyword evidence="13" id="KW-1185">Reference proteome</keyword>
<feature type="transmembrane region" description="Helical" evidence="9">
    <location>
        <begin position="43"/>
        <end position="62"/>
    </location>
</feature>
<keyword evidence="8 9" id="KW-0131">Cell cycle</keyword>
<dbReference type="PANTHER" id="PTHR35851">
    <property type="entry name" value="CELL DIVISION PROTEIN FTSQ"/>
    <property type="match status" value="1"/>
</dbReference>
<comment type="function">
    <text evidence="9">Essential cell division protein.</text>
</comment>